<feature type="transmembrane region" description="Helical" evidence="6">
    <location>
        <begin position="191"/>
        <end position="213"/>
    </location>
</feature>
<dbReference type="PANTHER" id="PTHR42893:SF46">
    <property type="entry name" value="PROTEIN DETOXIFICATION 44, CHLOROPLASTIC"/>
    <property type="match status" value="1"/>
</dbReference>
<evidence type="ECO:0000256" key="4">
    <source>
        <dbReference type="ARBA" id="ARBA00022989"/>
    </source>
</evidence>
<reference evidence="7 8" key="1">
    <citation type="submission" date="2020-07" db="EMBL/GenBank/DDBJ databases">
        <title>non toxigenic Corynebacterium sp. nov from a clinical source.</title>
        <authorList>
            <person name="Bernier A.-M."/>
            <person name="Bernard K."/>
        </authorList>
    </citation>
    <scope>NUCLEOTIDE SEQUENCE [LARGE SCALE GENOMIC DNA]</scope>
    <source>
        <strain evidence="8">NML 93-0612</strain>
    </source>
</reference>
<feature type="transmembrane region" description="Helical" evidence="6">
    <location>
        <begin position="375"/>
        <end position="394"/>
    </location>
</feature>
<evidence type="ECO:0000313" key="7">
    <source>
        <dbReference type="EMBL" id="QMV85510.1"/>
    </source>
</evidence>
<dbReference type="InterPro" id="IPR002528">
    <property type="entry name" value="MATE_fam"/>
</dbReference>
<keyword evidence="3 6" id="KW-0812">Transmembrane</keyword>
<dbReference type="GO" id="GO:0005886">
    <property type="term" value="C:plasma membrane"/>
    <property type="evidence" value="ECO:0007669"/>
    <property type="project" value="TreeGrafter"/>
</dbReference>
<keyword evidence="8" id="KW-1185">Reference proteome</keyword>
<gene>
    <name evidence="7" type="ORF">HW450_01815</name>
</gene>
<keyword evidence="5 6" id="KW-0472">Membrane</keyword>
<organism evidence="7 8">
    <name type="scientific">Corynebacterium hindlerae</name>
    <dbReference type="NCBI Taxonomy" id="699041"/>
    <lineage>
        <taxon>Bacteria</taxon>
        <taxon>Bacillati</taxon>
        <taxon>Actinomycetota</taxon>
        <taxon>Actinomycetes</taxon>
        <taxon>Mycobacteriales</taxon>
        <taxon>Corynebacteriaceae</taxon>
        <taxon>Corynebacterium</taxon>
    </lineage>
</organism>
<dbReference type="CDD" id="cd13136">
    <property type="entry name" value="MATE_DinF_like"/>
    <property type="match status" value="1"/>
</dbReference>
<comment type="similarity">
    <text evidence="2">Belongs to the multi antimicrobial extrusion (MATE) (TC 2.A.66.1) family.</text>
</comment>
<evidence type="ECO:0000256" key="5">
    <source>
        <dbReference type="ARBA" id="ARBA00023136"/>
    </source>
</evidence>
<feature type="transmembrane region" description="Helical" evidence="6">
    <location>
        <begin position="14"/>
        <end position="34"/>
    </location>
</feature>
<evidence type="ECO:0000256" key="1">
    <source>
        <dbReference type="ARBA" id="ARBA00004141"/>
    </source>
</evidence>
<sequence>MAVEKQVRVDARTIFGLALPALGVLAATPLYLLLDTAVVGRLGATDLAALGAATTIQAQVTTQLTFLSYGTTARSARLFGAGKRAEAVAEGVQATWVAFAVGLLLAVTVWLSAPTLSLWLSGQSTVAAEAALWLRVASLGIPLILATMAGNGWLRGLHNTRLPLLFTLAGVIPSAILVPILVHRFGIVGSAWANLIGETITFLGFFLALVRAHRGSWRPDLAVIKRQLGLGKDLIARSALMQVSFVSAAAVAGRFGEVSLAAHQIMLQLWSFLTLVLDSLAIAAQALIGSALGASSVAMARRVGVKVVQYSMLLAGGLALALLLGRTVIPALFTTDPHVRETINGPWWLMCAMVLIGGVVFAFDGVLLGASDAAFLRNATMLAAVAGFLPLVWLSLAFGWGLLGVWCGLMSFLVLRAIAVLLRFQSMKWATI</sequence>
<name>A0A7G5FFW9_9CORY</name>
<dbReference type="PANTHER" id="PTHR42893">
    <property type="entry name" value="PROTEIN DETOXIFICATION 44, CHLOROPLASTIC-RELATED"/>
    <property type="match status" value="1"/>
</dbReference>
<feature type="transmembrane region" description="Helical" evidence="6">
    <location>
        <begin position="312"/>
        <end position="333"/>
    </location>
</feature>
<dbReference type="Pfam" id="PF01554">
    <property type="entry name" value="MatE"/>
    <property type="match status" value="2"/>
</dbReference>
<keyword evidence="4 6" id="KW-1133">Transmembrane helix</keyword>
<feature type="transmembrane region" description="Helical" evidence="6">
    <location>
        <begin position="132"/>
        <end position="150"/>
    </location>
</feature>
<protein>
    <submittedName>
        <fullName evidence="7">MATE family efflux transporter</fullName>
    </submittedName>
</protein>
<dbReference type="AlphaFoldDB" id="A0A7G5FFW9"/>
<feature type="transmembrane region" description="Helical" evidence="6">
    <location>
        <begin position="234"/>
        <end position="252"/>
    </location>
</feature>
<dbReference type="GO" id="GO:0015297">
    <property type="term" value="F:antiporter activity"/>
    <property type="evidence" value="ECO:0007669"/>
    <property type="project" value="InterPro"/>
</dbReference>
<evidence type="ECO:0000256" key="6">
    <source>
        <dbReference type="SAM" id="Phobius"/>
    </source>
</evidence>
<feature type="transmembrane region" description="Helical" evidence="6">
    <location>
        <begin position="272"/>
        <end position="300"/>
    </location>
</feature>
<evidence type="ECO:0000256" key="3">
    <source>
        <dbReference type="ARBA" id="ARBA00022692"/>
    </source>
</evidence>
<feature type="transmembrane region" description="Helical" evidence="6">
    <location>
        <begin position="345"/>
        <end position="363"/>
    </location>
</feature>
<dbReference type="EMBL" id="CP059833">
    <property type="protein sequence ID" value="QMV85510.1"/>
    <property type="molecule type" value="Genomic_DNA"/>
</dbReference>
<feature type="transmembrane region" description="Helical" evidence="6">
    <location>
        <begin position="400"/>
        <end position="422"/>
    </location>
</feature>
<accession>A0A7G5FFW9</accession>
<proteinExistence type="inferred from homology"/>
<dbReference type="InterPro" id="IPR044644">
    <property type="entry name" value="DinF-like"/>
</dbReference>
<feature type="transmembrane region" description="Helical" evidence="6">
    <location>
        <begin position="94"/>
        <end position="112"/>
    </location>
</feature>
<dbReference type="NCBIfam" id="TIGR00797">
    <property type="entry name" value="matE"/>
    <property type="match status" value="1"/>
</dbReference>
<evidence type="ECO:0000256" key="2">
    <source>
        <dbReference type="ARBA" id="ARBA00010199"/>
    </source>
</evidence>
<feature type="transmembrane region" description="Helical" evidence="6">
    <location>
        <begin position="162"/>
        <end position="185"/>
    </location>
</feature>
<evidence type="ECO:0000313" key="8">
    <source>
        <dbReference type="Proteomes" id="UP000515570"/>
    </source>
</evidence>
<comment type="subcellular location">
    <subcellularLocation>
        <location evidence="1">Membrane</location>
        <topology evidence="1">Multi-pass membrane protein</topology>
    </subcellularLocation>
</comment>
<dbReference type="GO" id="GO:0042910">
    <property type="term" value="F:xenobiotic transmembrane transporter activity"/>
    <property type="evidence" value="ECO:0007669"/>
    <property type="project" value="InterPro"/>
</dbReference>
<dbReference type="RefSeq" id="WP_182386331.1">
    <property type="nucleotide sequence ID" value="NZ_CP059833.1"/>
</dbReference>
<dbReference type="Proteomes" id="UP000515570">
    <property type="component" value="Chromosome"/>
</dbReference>